<evidence type="ECO:0000256" key="1">
    <source>
        <dbReference type="ARBA" id="ARBA00022605"/>
    </source>
</evidence>
<proteinExistence type="inferred from homology"/>
<keyword evidence="5 6" id="KW-0456">Lyase</keyword>
<dbReference type="SUPFAM" id="SSF53639">
    <property type="entry name" value="AraD/HMP-PK domain-like"/>
    <property type="match status" value="1"/>
</dbReference>
<dbReference type="InterPro" id="IPR050197">
    <property type="entry name" value="Aldolase_class_II_sugar_metab"/>
</dbReference>
<dbReference type="EC" id="4.2.1.109" evidence="6"/>
<dbReference type="Proteomes" id="UP001165678">
    <property type="component" value="Unassembled WGS sequence"/>
</dbReference>
<dbReference type="NCBIfam" id="NF006672">
    <property type="entry name" value="PRK09220.1"/>
    <property type="match status" value="1"/>
</dbReference>
<feature type="binding site" evidence="6">
    <location>
        <position position="98"/>
    </location>
    <ligand>
        <name>Zn(2+)</name>
        <dbReference type="ChEBI" id="CHEBI:29105"/>
    </ligand>
</feature>
<reference evidence="8" key="1">
    <citation type="submission" date="2022-11" db="EMBL/GenBank/DDBJ databases">
        <title>Larsenimonas rhizosphaerae sp. nov., isolated from a tidal mudflat.</title>
        <authorList>
            <person name="Lee S.D."/>
            <person name="Kim I.S."/>
        </authorList>
    </citation>
    <scope>NUCLEOTIDE SEQUENCE</scope>
    <source>
        <strain evidence="8">GH2-1</strain>
    </source>
</reference>
<evidence type="ECO:0000259" key="7">
    <source>
        <dbReference type="SMART" id="SM01007"/>
    </source>
</evidence>
<comment type="catalytic activity">
    <reaction evidence="6">
        <text>5-(methylsulfanyl)-D-ribulose 1-phosphate = 5-methylsulfanyl-2,3-dioxopentyl phosphate + H2O</text>
        <dbReference type="Rhea" id="RHEA:15549"/>
        <dbReference type="ChEBI" id="CHEBI:15377"/>
        <dbReference type="ChEBI" id="CHEBI:58548"/>
        <dbReference type="ChEBI" id="CHEBI:58828"/>
        <dbReference type="EC" id="4.2.1.109"/>
    </reaction>
</comment>
<evidence type="ECO:0000256" key="2">
    <source>
        <dbReference type="ARBA" id="ARBA00022723"/>
    </source>
</evidence>
<comment type="function">
    <text evidence="6">Catalyzes the dehydration of methylthioribulose-1-phosphate (MTRu-1-P) into 2,3-diketo-5-methylthiopentyl-1-phosphate (DK-MTP-1-P).</text>
</comment>
<gene>
    <name evidence="6" type="primary">mtnB</name>
    <name evidence="8" type="ORF">OQ287_00970</name>
</gene>
<evidence type="ECO:0000256" key="4">
    <source>
        <dbReference type="ARBA" id="ARBA00023167"/>
    </source>
</evidence>
<dbReference type="EMBL" id="JAPIVE010000001">
    <property type="protein sequence ID" value="MCX2522809.1"/>
    <property type="molecule type" value="Genomic_DNA"/>
</dbReference>
<sequence length="205" mass="21945">MIDLPTLATAQQALVKAGRTLHQAQQVPASGGNFSVRLDRSHMAVTVSGRHKGHLSVGDIMVTDLEATPVGSDLKPSDEALLHGQIYRLREGAGAVLHTHCRAATALSMLESGDNIILSGYELLKVFDGVSTHLTQFHVPVVDNSQDIPALAAEVEQAVSDGACHAYLIRGHGLYTWAGDLQACLNQVEALSALFDCELTLRQCR</sequence>
<evidence type="ECO:0000256" key="6">
    <source>
        <dbReference type="HAMAP-Rule" id="MF_01677"/>
    </source>
</evidence>
<keyword evidence="2 6" id="KW-0479">Metal-binding</keyword>
<dbReference type="PANTHER" id="PTHR22789:SF0">
    <property type="entry name" value="3-OXO-TETRONATE 4-PHOSPHATE DECARBOXYLASE-RELATED"/>
    <property type="match status" value="1"/>
</dbReference>
<evidence type="ECO:0000313" key="9">
    <source>
        <dbReference type="Proteomes" id="UP001165678"/>
    </source>
</evidence>
<dbReference type="InterPro" id="IPR017714">
    <property type="entry name" value="MethylthioRu-1-P_deHdtase_MtnB"/>
</dbReference>
<comment type="similarity">
    <text evidence="6">Belongs to the aldolase class II family. MtnB subfamily.</text>
</comment>
<dbReference type="AlphaFoldDB" id="A0AA41ZER6"/>
<dbReference type="PANTHER" id="PTHR22789">
    <property type="entry name" value="FUCULOSE PHOSPHATE ALDOLASE"/>
    <property type="match status" value="1"/>
</dbReference>
<evidence type="ECO:0000256" key="3">
    <source>
        <dbReference type="ARBA" id="ARBA00022833"/>
    </source>
</evidence>
<dbReference type="GO" id="GO:0019509">
    <property type="term" value="P:L-methionine salvage from methylthioadenosine"/>
    <property type="evidence" value="ECO:0007669"/>
    <property type="project" value="UniProtKB-UniRule"/>
</dbReference>
<keyword evidence="9" id="KW-1185">Reference proteome</keyword>
<dbReference type="Pfam" id="PF00596">
    <property type="entry name" value="Aldolase_II"/>
    <property type="match status" value="1"/>
</dbReference>
<keyword evidence="1 6" id="KW-0028">Amino-acid biosynthesis</keyword>
<accession>A0AA41ZER6</accession>
<dbReference type="GO" id="GO:0016832">
    <property type="term" value="F:aldehyde-lyase activity"/>
    <property type="evidence" value="ECO:0007669"/>
    <property type="project" value="TreeGrafter"/>
</dbReference>
<dbReference type="InterPro" id="IPR036409">
    <property type="entry name" value="Aldolase_II/adducin_N_sf"/>
</dbReference>
<dbReference type="NCBIfam" id="TIGR03328">
    <property type="entry name" value="salvage_mtnB"/>
    <property type="match status" value="1"/>
</dbReference>
<comment type="cofactor">
    <cofactor evidence="6">
        <name>Zn(2+)</name>
        <dbReference type="ChEBI" id="CHEBI:29105"/>
    </cofactor>
    <text evidence="6">Binds 1 zinc ion per subunit.</text>
</comment>
<dbReference type="InterPro" id="IPR001303">
    <property type="entry name" value="Aldolase_II/adducin_N"/>
</dbReference>
<dbReference type="GO" id="GO:0046570">
    <property type="term" value="F:methylthioribulose 1-phosphate dehydratase activity"/>
    <property type="evidence" value="ECO:0007669"/>
    <property type="project" value="UniProtKB-UniRule"/>
</dbReference>
<dbReference type="Gene3D" id="3.40.225.10">
    <property type="entry name" value="Class II aldolase/adducin N-terminal domain"/>
    <property type="match status" value="1"/>
</dbReference>
<organism evidence="8 9">
    <name type="scientific">Larsenimonas rhizosphaerae</name>
    <dbReference type="NCBI Taxonomy" id="2944682"/>
    <lineage>
        <taxon>Bacteria</taxon>
        <taxon>Pseudomonadati</taxon>
        <taxon>Pseudomonadota</taxon>
        <taxon>Gammaproteobacteria</taxon>
        <taxon>Oceanospirillales</taxon>
        <taxon>Halomonadaceae</taxon>
        <taxon>Larsenimonas</taxon>
    </lineage>
</organism>
<evidence type="ECO:0000256" key="5">
    <source>
        <dbReference type="ARBA" id="ARBA00023239"/>
    </source>
</evidence>
<keyword evidence="4 6" id="KW-0486">Methionine biosynthesis</keyword>
<protein>
    <recommendedName>
        <fullName evidence="6">Methylthioribulose-1-phosphate dehydratase</fullName>
        <shortName evidence="6">MTRu-1-P dehydratase</shortName>
        <ecNumber evidence="6">4.2.1.109</ecNumber>
    </recommendedName>
</protein>
<feature type="binding site" evidence="6">
    <location>
        <position position="100"/>
    </location>
    <ligand>
        <name>Zn(2+)</name>
        <dbReference type="ChEBI" id="CHEBI:29105"/>
    </ligand>
</feature>
<dbReference type="SMART" id="SM01007">
    <property type="entry name" value="Aldolase_II"/>
    <property type="match status" value="1"/>
</dbReference>
<keyword evidence="3 6" id="KW-0862">Zinc</keyword>
<name>A0AA41ZER6_9GAMM</name>
<dbReference type="GO" id="GO:0019323">
    <property type="term" value="P:pentose catabolic process"/>
    <property type="evidence" value="ECO:0007669"/>
    <property type="project" value="TreeGrafter"/>
</dbReference>
<dbReference type="RefSeq" id="WP_265895278.1">
    <property type="nucleotide sequence ID" value="NZ_JAPIVE010000001.1"/>
</dbReference>
<evidence type="ECO:0000313" key="8">
    <source>
        <dbReference type="EMBL" id="MCX2522809.1"/>
    </source>
</evidence>
<dbReference type="GO" id="GO:0005829">
    <property type="term" value="C:cytosol"/>
    <property type="evidence" value="ECO:0007669"/>
    <property type="project" value="TreeGrafter"/>
</dbReference>
<dbReference type="HAMAP" id="MF_01677">
    <property type="entry name" value="Salvage_MtnB"/>
    <property type="match status" value="1"/>
</dbReference>
<comment type="caution">
    <text evidence="8">The sequence shown here is derived from an EMBL/GenBank/DDBJ whole genome shotgun (WGS) entry which is preliminary data.</text>
</comment>
<dbReference type="GO" id="GO:0008270">
    <property type="term" value="F:zinc ion binding"/>
    <property type="evidence" value="ECO:0007669"/>
    <property type="project" value="UniProtKB-UniRule"/>
</dbReference>
<feature type="domain" description="Class II aldolase/adducin N-terminal" evidence="7">
    <location>
        <begin position="12"/>
        <end position="199"/>
    </location>
</feature>
<comment type="pathway">
    <text evidence="6">Amino-acid biosynthesis; L-methionine biosynthesis via salvage pathway; L-methionine from S-methyl-5-thio-alpha-D-ribose 1-phosphate: step 2/6.</text>
</comment>